<dbReference type="PROSITE" id="PS51833">
    <property type="entry name" value="HDOD"/>
    <property type="match status" value="1"/>
</dbReference>
<dbReference type="CDD" id="cd00077">
    <property type="entry name" value="HDc"/>
    <property type="match status" value="1"/>
</dbReference>
<dbReference type="EMBL" id="CP136522">
    <property type="protein sequence ID" value="WOT05256.1"/>
    <property type="molecule type" value="Genomic_DNA"/>
</dbReference>
<evidence type="ECO:0000259" key="1">
    <source>
        <dbReference type="PROSITE" id="PS51833"/>
    </source>
</evidence>
<protein>
    <submittedName>
        <fullName evidence="2">HDOD domain-containing protein</fullName>
    </submittedName>
</protein>
<accession>A0ABZ0JYF1</accession>
<dbReference type="Proteomes" id="UP001529491">
    <property type="component" value="Chromosome"/>
</dbReference>
<evidence type="ECO:0000313" key="3">
    <source>
        <dbReference type="Proteomes" id="UP001529491"/>
    </source>
</evidence>
<dbReference type="Gene3D" id="1.10.3210.10">
    <property type="entry name" value="Hypothetical protein af1432"/>
    <property type="match status" value="1"/>
</dbReference>
<dbReference type="InterPro" id="IPR003607">
    <property type="entry name" value="HD/PDEase_dom"/>
</dbReference>
<dbReference type="PANTHER" id="PTHR33525">
    <property type="match status" value="1"/>
</dbReference>
<proteinExistence type="predicted"/>
<gene>
    <name evidence="2" type="ORF">RGE70_00025</name>
</gene>
<dbReference type="RefSeq" id="WP_310469519.1">
    <property type="nucleotide sequence ID" value="NZ_CP136522.1"/>
</dbReference>
<dbReference type="InterPro" id="IPR013976">
    <property type="entry name" value="HDOD"/>
</dbReference>
<reference evidence="2 3" key="1">
    <citation type="submission" date="2023-10" db="EMBL/GenBank/DDBJ databases">
        <title>Complete genome sequence of Shewanella sp. DAU334.</title>
        <authorList>
            <person name="Lee Y.-S."/>
            <person name="Jeong H.-R."/>
            <person name="Hwang E.-J."/>
            <person name="Choi Y.-L."/>
            <person name="Kim G.-D."/>
        </authorList>
    </citation>
    <scope>NUCLEOTIDE SEQUENCE [LARGE SCALE GENOMIC DNA]</scope>
    <source>
        <strain evidence="2 3">DAU334</strain>
    </source>
</reference>
<organism evidence="2 3">
    <name type="scientific">Shewanella youngdeokensis</name>
    <dbReference type="NCBI Taxonomy" id="2999068"/>
    <lineage>
        <taxon>Bacteria</taxon>
        <taxon>Pseudomonadati</taxon>
        <taxon>Pseudomonadota</taxon>
        <taxon>Gammaproteobacteria</taxon>
        <taxon>Alteromonadales</taxon>
        <taxon>Shewanellaceae</taxon>
        <taxon>Shewanella</taxon>
    </lineage>
</organism>
<name>A0ABZ0JYF1_9GAMM</name>
<dbReference type="PANTHER" id="PTHR33525:SF6">
    <property type="entry name" value="HDOD DOMAIN-CONTAINING PROTEIN"/>
    <property type="match status" value="1"/>
</dbReference>
<dbReference type="InterPro" id="IPR052340">
    <property type="entry name" value="RNase_Y/CdgJ"/>
</dbReference>
<dbReference type="SUPFAM" id="SSF109604">
    <property type="entry name" value="HD-domain/PDEase-like"/>
    <property type="match status" value="1"/>
</dbReference>
<feature type="domain" description="HDOD" evidence="1">
    <location>
        <begin position="100"/>
        <end position="290"/>
    </location>
</feature>
<keyword evidence="3" id="KW-1185">Reference proteome</keyword>
<sequence length="349" mass="39136">MLKKTFKKLFNIRDKVIVEKPESFNGRLKSTREISAPPRVNRVQTPSIQPTDIPIDISALFYNLLFPNTLSTGMANELEKNVFKRVEAALNAPEAIASSVLKLPTQVVALDKLLADESCDNNTLLALIEKDPVLSVEVLKLCNSPLFRRSEKPITSLQLAIVQLGRVQIRRSITTVLLRKCIEIKPIYFRRFGSQIWRHSMQVAFLASELAQGDDTDSAFLLGLIHDVGKIAIFKLLLEGFEQADPGEQPCSCLFSRVMTTKSLSLSSLLALHWQLPVDIVEQLNRLAIVDSKPAGGLAEAVWRANLISECSMLHEANKLEDEQLNRLLFDAGIDKEQFDQLHQKLLLI</sequence>
<dbReference type="Pfam" id="PF08668">
    <property type="entry name" value="HDOD"/>
    <property type="match status" value="1"/>
</dbReference>
<evidence type="ECO:0000313" key="2">
    <source>
        <dbReference type="EMBL" id="WOT05256.1"/>
    </source>
</evidence>